<feature type="domain" description="Peptidase M24" evidence="5">
    <location>
        <begin position="160"/>
        <end position="361"/>
    </location>
</feature>
<dbReference type="InterPro" id="IPR050659">
    <property type="entry name" value="Peptidase_M24B"/>
</dbReference>
<evidence type="ECO:0000256" key="4">
    <source>
        <dbReference type="ARBA" id="ARBA00023049"/>
    </source>
</evidence>
<evidence type="ECO:0000256" key="2">
    <source>
        <dbReference type="ARBA" id="ARBA00022723"/>
    </source>
</evidence>
<dbReference type="AlphaFoldDB" id="A0A1H0LE55"/>
<evidence type="ECO:0000313" key="7">
    <source>
        <dbReference type="EMBL" id="SDO66488.1"/>
    </source>
</evidence>
<feature type="domain" description="Creatinase N-terminal" evidence="6">
    <location>
        <begin position="17"/>
        <end position="152"/>
    </location>
</feature>
<keyword evidence="4" id="KW-0482">Metalloprotease</keyword>
<dbReference type="SUPFAM" id="SSF53092">
    <property type="entry name" value="Creatinase/prolidase N-terminal domain"/>
    <property type="match status" value="1"/>
</dbReference>
<keyword evidence="7" id="KW-0031">Aminopeptidase</keyword>
<name>A0A1H0LE55_9BACT</name>
<dbReference type="GO" id="GO:0008235">
    <property type="term" value="F:metalloexopeptidase activity"/>
    <property type="evidence" value="ECO:0007669"/>
    <property type="project" value="UniProtKB-ARBA"/>
</dbReference>
<dbReference type="PRINTS" id="PR00599">
    <property type="entry name" value="MAPEPTIDASE"/>
</dbReference>
<dbReference type="GO" id="GO:0006508">
    <property type="term" value="P:proteolysis"/>
    <property type="evidence" value="ECO:0007669"/>
    <property type="project" value="UniProtKB-KW"/>
</dbReference>
<dbReference type="InterPro" id="IPR036005">
    <property type="entry name" value="Creatinase/aminopeptidase-like"/>
</dbReference>
<accession>A0A1H0LE55</accession>
<dbReference type="InterPro" id="IPR000994">
    <property type="entry name" value="Pept_M24"/>
</dbReference>
<evidence type="ECO:0000313" key="8">
    <source>
        <dbReference type="Proteomes" id="UP000199073"/>
    </source>
</evidence>
<keyword evidence="8" id="KW-1185">Reference proteome</keyword>
<dbReference type="InterPro" id="IPR000587">
    <property type="entry name" value="Creatinase_N"/>
</dbReference>
<dbReference type="EMBL" id="FNJI01000004">
    <property type="protein sequence ID" value="SDO66488.1"/>
    <property type="molecule type" value="Genomic_DNA"/>
</dbReference>
<dbReference type="InterPro" id="IPR001131">
    <property type="entry name" value="Peptidase_M24B_aminopep-P_CS"/>
</dbReference>
<sequence>MAIDTRGEKRIMYYQRRITGLQQRLRRRRLDGIIIARPENRRYLSGYKGGDHGIEESSGLLIVPAKGAAHLVTDFRFELQAQQETKDIMVHVHRGGVIQLLGQLLPDLSIKRFGFESDYTLYFFAEKLKKELRPKGISPVPVQGLVEQMRIVKDEQEIALIKKSVQLNEAVFSSVFNELGAYRTERELAAAIESAMVRQGAEKPSFSTIVASGRNGALPHAVPGTDRIEQNGSLTIDMGLILNGYCSDMTRNFVPQEPDSTYRKLHRIVRKAQLAGIAAVKAGARCCDIDRAARAVIKDAGYGNYFGHSLGHGVGLAVHEEPRVSAKSRRKLKAGMVITIEPGIYIPDWGGIRLENMVVVTSDGCENLNEDTTMLDI</sequence>
<protein>
    <submittedName>
        <fullName evidence="7">Xaa-Pro aminopeptidase</fullName>
    </submittedName>
</protein>
<evidence type="ECO:0000256" key="3">
    <source>
        <dbReference type="ARBA" id="ARBA00022801"/>
    </source>
</evidence>
<dbReference type="RefSeq" id="WP_245694981.1">
    <property type="nucleotide sequence ID" value="NZ_FNJI01000004.1"/>
</dbReference>
<dbReference type="Proteomes" id="UP000199073">
    <property type="component" value="Unassembled WGS sequence"/>
</dbReference>
<dbReference type="GO" id="GO:0046872">
    <property type="term" value="F:metal ion binding"/>
    <property type="evidence" value="ECO:0007669"/>
    <property type="project" value="UniProtKB-KW"/>
</dbReference>
<proteinExistence type="predicted"/>
<dbReference type="GO" id="GO:0004177">
    <property type="term" value="F:aminopeptidase activity"/>
    <property type="evidence" value="ECO:0007669"/>
    <property type="project" value="UniProtKB-KW"/>
</dbReference>
<dbReference type="PROSITE" id="PS00491">
    <property type="entry name" value="PROLINE_PEPTIDASE"/>
    <property type="match status" value="1"/>
</dbReference>
<keyword evidence="3" id="KW-0378">Hydrolase</keyword>
<evidence type="ECO:0000256" key="1">
    <source>
        <dbReference type="ARBA" id="ARBA00022670"/>
    </source>
</evidence>
<dbReference type="CDD" id="cd01092">
    <property type="entry name" value="APP-like"/>
    <property type="match status" value="1"/>
</dbReference>
<dbReference type="SUPFAM" id="SSF55920">
    <property type="entry name" value="Creatinase/aminopeptidase"/>
    <property type="match status" value="1"/>
</dbReference>
<dbReference type="Gene3D" id="3.90.230.10">
    <property type="entry name" value="Creatinase/methionine aminopeptidase superfamily"/>
    <property type="match status" value="1"/>
</dbReference>
<dbReference type="Gene3D" id="3.40.350.10">
    <property type="entry name" value="Creatinase/prolidase N-terminal domain"/>
    <property type="match status" value="1"/>
</dbReference>
<dbReference type="STRING" id="91360.SAMN05660330_00771"/>
<reference evidence="7 8" key="1">
    <citation type="submission" date="2016-10" db="EMBL/GenBank/DDBJ databases">
        <authorList>
            <person name="de Groot N.N."/>
        </authorList>
    </citation>
    <scope>NUCLEOTIDE SEQUENCE [LARGE SCALE GENOMIC DNA]</scope>
    <source>
        <strain evidence="7 8">DSM 12130</strain>
    </source>
</reference>
<evidence type="ECO:0000259" key="6">
    <source>
        <dbReference type="Pfam" id="PF01321"/>
    </source>
</evidence>
<dbReference type="Pfam" id="PF00557">
    <property type="entry name" value="Peptidase_M24"/>
    <property type="match status" value="1"/>
</dbReference>
<dbReference type="PANTHER" id="PTHR46112:SF3">
    <property type="entry name" value="AMINOPEPTIDASE YPDF"/>
    <property type="match status" value="1"/>
</dbReference>
<keyword evidence="2" id="KW-0479">Metal-binding</keyword>
<dbReference type="PANTHER" id="PTHR46112">
    <property type="entry name" value="AMINOPEPTIDASE"/>
    <property type="match status" value="1"/>
</dbReference>
<keyword evidence="1" id="KW-0645">Protease</keyword>
<evidence type="ECO:0000259" key="5">
    <source>
        <dbReference type="Pfam" id="PF00557"/>
    </source>
</evidence>
<dbReference type="InterPro" id="IPR029149">
    <property type="entry name" value="Creatin/AminoP/Spt16_N"/>
</dbReference>
<organism evidence="7 8">
    <name type="scientific">Desulforhopalus singaporensis</name>
    <dbReference type="NCBI Taxonomy" id="91360"/>
    <lineage>
        <taxon>Bacteria</taxon>
        <taxon>Pseudomonadati</taxon>
        <taxon>Thermodesulfobacteriota</taxon>
        <taxon>Desulfobulbia</taxon>
        <taxon>Desulfobulbales</taxon>
        <taxon>Desulfocapsaceae</taxon>
        <taxon>Desulforhopalus</taxon>
    </lineage>
</organism>
<dbReference type="Pfam" id="PF01321">
    <property type="entry name" value="Creatinase_N"/>
    <property type="match status" value="1"/>
</dbReference>
<dbReference type="InterPro" id="IPR001714">
    <property type="entry name" value="Pept_M24_MAP"/>
</dbReference>
<gene>
    <name evidence="7" type="ORF">SAMN05660330_00771</name>
</gene>